<accession>A0A4Y2NVY0</accession>
<feature type="compositionally biased region" description="Basic and acidic residues" evidence="1">
    <location>
        <begin position="83"/>
        <end position="112"/>
    </location>
</feature>
<feature type="compositionally biased region" description="Basic and acidic residues" evidence="1">
    <location>
        <begin position="11"/>
        <end position="30"/>
    </location>
</feature>
<feature type="region of interest" description="Disordered" evidence="1">
    <location>
        <begin position="82"/>
        <end position="131"/>
    </location>
</feature>
<keyword evidence="3" id="KW-1185">Reference proteome</keyword>
<evidence type="ECO:0000313" key="2">
    <source>
        <dbReference type="EMBL" id="GBN42902.1"/>
    </source>
</evidence>
<gene>
    <name evidence="2" type="ORF">AVEN_166544_1</name>
</gene>
<proteinExistence type="predicted"/>
<sequence>MSRIRLYSRSTGEDINHKEEHRKLDVERKRPSSSKLPGEHFSKKNVEETSRRTKSSLGNVYIRLASCEESYSGELVNAASSRIQHDHIHSRASGEDNSSKEAPRKLEKEKKRPSTKSPDKQQYSKKNIEEK</sequence>
<protein>
    <submittedName>
        <fullName evidence="2">Uncharacterized protein</fullName>
    </submittedName>
</protein>
<dbReference type="AlphaFoldDB" id="A0A4Y2NVY0"/>
<feature type="compositionally biased region" description="Basic and acidic residues" evidence="1">
    <location>
        <begin position="37"/>
        <end position="51"/>
    </location>
</feature>
<dbReference type="Proteomes" id="UP000499080">
    <property type="component" value="Unassembled WGS sequence"/>
</dbReference>
<feature type="region of interest" description="Disordered" evidence="1">
    <location>
        <begin position="1"/>
        <end position="58"/>
    </location>
</feature>
<comment type="caution">
    <text evidence="2">The sequence shown here is derived from an EMBL/GenBank/DDBJ whole genome shotgun (WGS) entry which is preliminary data.</text>
</comment>
<evidence type="ECO:0000313" key="3">
    <source>
        <dbReference type="Proteomes" id="UP000499080"/>
    </source>
</evidence>
<organism evidence="2 3">
    <name type="scientific">Araneus ventricosus</name>
    <name type="common">Orbweaver spider</name>
    <name type="synonym">Epeira ventricosa</name>
    <dbReference type="NCBI Taxonomy" id="182803"/>
    <lineage>
        <taxon>Eukaryota</taxon>
        <taxon>Metazoa</taxon>
        <taxon>Ecdysozoa</taxon>
        <taxon>Arthropoda</taxon>
        <taxon>Chelicerata</taxon>
        <taxon>Arachnida</taxon>
        <taxon>Araneae</taxon>
        <taxon>Araneomorphae</taxon>
        <taxon>Entelegynae</taxon>
        <taxon>Araneoidea</taxon>
        <taxon>Araneidae</taxon>
        <taxon>Araneus</taxon>
    </lineage>
</organism>
<evidence type="ECO:0000256" key="1">
    <source>
        <dbReference type="SAM" id="MobiDB-lite"/>
    </source>
</evidence>
<dbReference type="EMBL" id="BGPR01211502">
    <property type="protein sequence ID" value="GBN42902.1"/>
    <property type="molecule type" value="Genomic_DNA"/>
</dbReference>
<reference evidence="2 3" key="1">
    <citation type="journal article" date="2019" name="Sci. Rep.">
        <title>Orb-weaving spider Araneus ventricosus genome elucidates the spidroin gene catalogue.</title>
        <authorList>
            <person name="Kono N."/>
            <person name="Nakamura H."/>
            <person name="Ohtoshi R."/>
            <person name="Moran D.A.P."/>
            <person name="Shinohara A."/>
            <person name="Yoshida Y."/>
            <person name="Fujiwara M."/>
            <person name="Mori M."/>
            <person name="Tomita M."/>
            <person name="Arakawa K."/>
        </authorList>
    </citation>
    <scope>NUCLEOTIDE SEQUENCE [LARGE SCALE GENOMIC DNA]</scope>
</reference>
<name>A0A4Y2NVY0_ARAVE</name>